<proteinExistence type="predicted"/>
<feature type="chain" id="PRO_5002667483" evidence="5">
    <location>
        <begin position="27"/>
        <end position="321"/>
    </location>
</feature>
<evidence type="ECO:0000256" key="5">
    <source>
        <dbReference type="SAM" id="SignalP"/>
    </source>
</evidence>
<dbReference type="Proteomes" id="UP000009049">
    <property type="component" value="Chromosome"/>
</dbReference>
<feature type="compositionally biased region" description="Low complexity" evidence="4">
    <location>
        <begin position="29"/>
        <end position="45"/>
    </location>
</feature>
<organism evidence="6 7">
    <name type="scientific">Robiginitalea biformata (strain ATCC BAA-864 / DSM 15991 / KCTC 12146 / HTCC2501)</name>
    <dbReference type="NCBI Taxonomy" id="313596"/>
    <lineage>
        <taxon>Bacteria</taxon>
        <taxon>Pseudomonadati</taxon>
        <taxon>Bacteroidota</taxon>
        <taxon>Flavobacteriia</taxon>
        <taxon>Flavobacteriales</taxon>
        <taxon>Flavobacteriaceae</taxon>
        <taxon>Robiginitalea</taxon>
    </lineage>
</organism>
<evidence type="ECO:0000256" key="1">
    <source>
        <dbReference type="ARBA" id="ARBA00001913"/>
    </source>
</evidence>
<keyword evidence="5" id="KW-0732">Signal</keyword>
<reference evidence="6 7" key="1">
    <citation type="journal article" date="2009" name="J. Bacteriol.">
        <title>Complete genome sequence of Robiginitalea biformata HTCC2501.</title>
        <authorList>
            <person name="Oh H.M."/>
            <person name="Giovannoni S.J."/>
            <person name="Lee K."/>
            <person name="Ferriera S."/>
            <person name="Johnson J."/>
            <person name="Cho J.C."/>
        </authorList>
    </citation>
    <scope>NUCLEOTIDE SEQUENCE [LARGE SCALE GENOMIC DNA]</scope>
    <source>
        <strain evidence="7">ATCC BAA-864 / HTCC2501 / KCTC 12146</strain>
    </source>
</reference>
<dbReference type="PROSITE" id="PS51257">
    <property type="entry name" value="PROKAR_LIPOPROTEIN"/>
    <property type="match status" value="1"/>
</dbReference>
<evidence type="ECO:0000256" key="3">
    <source>
        <dbReference type="ARBA" id="ARBA00022837"/>
    </source>
</evidence>
<dbReference type="InterPro" id="IPR014718">
    <property type="entry name" value="GH-type_carb-bd"/>
</dbReference>
<keyword evidence="3" id="KW-0106">Calcium</keyword>
<dbReference type="OrthoDB" id="5496093at2"/>
<evidence type="ECO:0000313" key="7">
    <source>
        <dbReference type="Proteomes" id="UP000009049"/>
    </source>
</evidence>
<gene>
    <name evidence="6" type="ordered locus">RB2501_13754</name>
</gene>
<name>A4CKJ8_ROBBH</name>
<dbReference type="eggNOG" id="COG2017">
    <property type="taxonomic scope" value="Bacteria"/>
</dbReference>
<evidence type="ECO:0000256" key="2">
    <source>
        <dbReference type="ARBA" id="ARBA00011245"/>
    </source>
</evidence>
<dbReference type="Gene3D" id="2.70.98.10">
    <property type="match status" value="1"/>
</dbReference>
<dbReference type="KEGG" id="rbi:RB2501_13754"/>
<comment type="cofactor">
    <cofactor evidence="1">
        <name>Ca(2+)</name>
        <dbReference type="ChEBI" id="CHEBI:29108"/>
    </cofactor>
</comment>
<keyword evidence="7" id="KW-1185">Reference proteome</keyword>
<feature type="region of interest" description="Disordered" evidence="4">
    <location>
        <begin position="28"/>
        <end position="52"/>
    </location>
</feature>
<protein>
    <submittedName>
        <fullName evidence="6">Maf-like protein</fullName>
    </submittedName>
</protein>
<dbReference type="EMBL" id="CP001712">
    <property type="protein sequence ID" value="EAR15397.1"/>
    <property type="molecule type" value="Genomic_DNA"/>
</dbReference>
<dbReference type="GO" id="GO:0030246">
    <property type="term" value="F:carbohydrate binding"/>
    <property type="evidence" value="ECO:0007669"/>
    <property type="project" value="InterPro"/>
</dbReference>
<comment type="subunit">
    <text evidence="2">Monomer.</text>
</comment>
<dbReference type="HOGENOM" id="CLU_857251_0_0_10"/>
<dbReference type="AlphaFoldDB" id="A4CKJ8"/>
<sequence length="321" mass="35883">MPCPRPQKYTTGLLVLLLLASGCKQGAETADSAGGTDGGTSPSADATAPPRPLTEDFKSYWYAGEAEISSYSLSQARYGELREGDAALVYVTEPFNPGKQVKADRPDSTSVSVLKLNRTRKFLTGIYPYSIMSSIFYPVSDNRHALKISTSVQEWCGHVYAQLNNREDFEITAHSYFESEGEQELHLPKNVLEDELWTRLRIAPETLPQGNHDVVPSMEFLRLRHQPFQAYPATLTLSEPAKVRTYTITYPGLNRTLQIHFDGDFPHTIQGWTDSYPSGFGADAQVLTTTAQLKNTLKTPYWRQNSNSDLHLRDSLGLSKR</sequence>
<accession>A4CKJ8</accession>
<evidence type="ECO:0000256" key="4">
    <source>
        <dbReference type="SAM" id="MobiDB-lite"/>
    </source>
</evidence>
<feature type="signal peptide" evidence="5">
    <location>
        <begin position="1"/>
        <end position="26"/>
    </location>
</feature>
<dbReference type="STRING" id="313596.RB2501_13754"/>
<evidence type="ECO:0000313" key="6">
    <source>
        <dbReference type="EMBL" id="EAR15397.1"/>
    </source>
</evidence>
<dbReference type="RefSeq" id="WP_015754714.1">
    <property type="nucleotide sequence ID" value="NC_013222.1"/>
</dbReference>